<dbReference type="GeneID" id="9620153"/>
<dbReference type="SUPFAM" id="SSF47973">
    <property type="entry name" value="Ribosomal protein S7"/>
    <property type="match status" value="1"/>
</dbReference>
<feature type="region of interest" description="Disordered" evidence="4">
    <location>
        <begin position="34"/>
        <end position="67"/>
    </location>
</feature>
<evidence type="ECO:0000256" key="1">
    <source>
        <dbReference type="ARBA" id="ARBA00007151"/>
    </source>
</evidence>
<evidence type="ECO:0000313" key="6">
    <source>
        <dbReference type="Proteomes" id="UP000001058"/>
    </source>
</evidence>
<dbReference type="EMBL" id="GL378326">
    <property type="protein sequence ID" value="EFJ51644.1"/>
    <property type="molecule type" value="Genomic_DNA"/>
</dbReference>
<dbReference type="PROSITE" id="PS00052">
    <property type="entry name" value="RIBOSOMAL_S7"/>
    <property type="match status" value="1"/>
</dbReference>
<keyword evidence="3" id="KW-0687">Ribonucleoprotein</keyword>
<dbReference type="InParanoid" id="D8TKY8"/>
<proteinExistence type="inferred from homology"/>
<dbReference type="KEGG" id="vcn:VOLCADRAFT_87295"/>
<comment type="similarity">
    <text evidence="1">Belongs to the universal ribosomal protein uS7 family.</text>
</comment>
<dbReference type="GO" id="GO:0003723">
    <property type="term" value="F:RNA binding"/>
    <property type="evidence" value="ECO:0007669"/>
    <property type="project" value="InterPro"/>
</dbReference>
<dbReference type="GO" id="GO:1990904">
    <property type="term" value="C:ribonucleoprotein complex"/>
    <property type="evidence" value="ECO:0007669"/>
    <property type="project" value="UniProtKB-KW"/>
</dbReference>
<feature type="compositionally biased region" description="Basic and acidic residues" evidence="4">
    <location>
        <begin position="34"/>
        <end position="48"/>
    </location>
</feature>
<dbReference type="GO" id="GO:0005840">
    <property type="term" value="C:ribosome"/>
    <property type="evidence" value="ECO:0007669"/>
    <property type="project" value="UniProtKB-KW"/>
</dbReference>
<dbReference type="InterPro" id="IPR020606">
    <property type="entry name" value="Ribosomal_uS7_CS"/>
</dbReference>
<dbReference type="AlphaFoldDB" id="D8TKY8"/>
<dbReference type="OrthoDB" id="549098at2759"/>
<organism evidence="6">
    <name type="scientific">Volvox carteri f. nagariensis</name>
    <dbReference type="NCBI Taxonomy" id="3068"/>
    <lineage>
        <taxon>Eukaryota</taxon>
        <taxon>Viridiplantae</taxon>
        <taxon>Chlorophyta</taxon>
        <taxon>core chlorophytes</taxon>
        <taxon>Chlorophyceae</taxon>
        <taxon>CS clade</taxon>
        <taxon>Chlamydomonadales</taxon>
        <taxon>Volvocaceae</taxon>
        <taxon>Volvox</taxon>
    </lineage>
</organism>
<protein>
    <submittedName>
        <fullName evidence="5">Uncharacterized protein</fullName>
    </submittedName>
</protein>
<reference evidence="5 6" key="1">
    <citation type="journal article" date="2010" name="Science">
        <title>Genomic analysis of organismal complexity in the multicellular green alga Volvox carteri.</title>
        <authorList>
            <person name="Prochnik S.E."/>
            <person name="Umen J."/>
            <person name="Nedelcu A.M."/>
            <person name="Hallmann A."/>
            <person name="Miller S.M."/>
            <person name="Nishii I."/>
            <person name="Ferris P."/>
            <person name="Kuo A."/>
            <person name="Mitros T."/>
            <person name="Fritz-Laylin L.K."/>
            <person name="Hellsten U."/>
            <person name="Chapman J."/>
            <person name="Simakov O."/>
            <person name="Rensing S.A."/>
            <person name="Terry A."/>
            <person name="Pangilinan J."/>
            <person name="Kapitonov V."/>
            <person name="Jurka J."/>
            <person name="Salamov A."/>
            <person name="Shapiro H."/>
            <person name="Schmutz J."/>
            <person name="Grimwood J."/>
            <person name="Lindquist E."/>
            <person name="Lucas S."/>
            <person name="Grigoriev I.V."/>
            <person name="Schmitt R."/>
            <person name="Kirk D."/>
            <person name="Rokhsar D.S."/>
        </authorList>
    </citation>
    <scope>NUCLEOTIDE SEQUENCE [LARGE SCALE GENOMIC DNA]</scope>
    <source>
        <strain evidence="6">f. Nagariensis / Eve</strain>
    </source>
</reference>
<feature type="compositionally biased region" description="Basic residues" evidence="4">
    <location>
        <begin position="49"/>
        <end position="60"/>
    </location>
</feature>
<dbReference type="InterPro" id="IPR036823">
    <property type="entry name" value="Ribosomal_uS7_dom_sf"/>
</dbReference>
<dbReference type="GO" id="GO:0006412">
    <property type="term" value="P:translation"/>
    <property type="evidence" value="ECO:0007669"/>
    <property type="project" value="InterPro"/>
</dbReference>
<sequence length="129" mass="13979">MPAAAAATADRQAAGHHLLDPAIDIPRDRLAKLADELDEPGDRNDRAAARHGRRDRRPKRTACDSSAAVASVSEAGLELPDDTEVKVVFDKLVGNLTKSGKKATARRIVLDAVRVMQKHLRKGDLDNIK</sequence>
<dbReference type="GO" id="GO:0003735">
    <property type="term" value="F:structural constituent of ribosome"/>
    <property type="evidence" value="ECO:0007669"/>
    <property type="project" value="InterPro"/>
</dbReference>
<name>D8TKY8_VOLCA</name>
<accession>D8TKY8</accession>
<evidence type="ECO:0000256" key="2">
    <source>
        <dbReference type="ARBA" id="ARBA00022980"/>
    </source>
</evidence>
<feature type="compositionally biased region" description="Low complexity" evidence="4">
    <location>
        <begin position="1"/>
        <end position="12"/>
    </location>
</feature>
<dbReference type="RefSeq" id="XP_002947054.1">
    <property type="nucleotide sequence ID" value="XM_002947008.1"/>
</dbReference>
<feature type="region of interest" description="Disordered" evidence="4">
    <location>
        <begin position="1"/>
        <end position="21"/>
    </location>
</feature>
<evidence type="ECO:0000256" key="4">
    <source>
        <dbReference type="SAM" id="MobiDB-lite"/>
    </source>
</evidence>
<gene>
    <name evidence="5" type="ORF">VOLCADRAFT_87295</name>
</gene>
<dbReference type="Proteomes" id="UP000001058">
    <property type="component" value="Unassembled WGS sequence"/>
</dbReference>
<evidence type="ECO:0000256" key="3">
    <source>
        <dbReference type="ARBA" id="ARBA00023274"/>
    </source>
</evidence>
<evidence type="ECO:0000313" key="5">
    <source>
        <dbReference type="EMBL" id="EFJ51644.1"/>
    </source>
</evidence>
<keyword evidence="2" id="KW-0689">Ribosomal protein</keyword>
<keyword evidence="6" id="KW-1185">Reference proteome</keyword>